<dbReference type="InterPro" id="IPR027417">
    <property type="entry name" value="P-loop_NTPase"/>
</dbReference>
<reference evidence="9" key="1">
    <citation type="submission" date="2023-10" db="EMBL/GenBank/DDBJ databases">
        <authorList>
            <person name="Noh H."/>
        </authorList>
    </citation>
    <scope>NUCLEOTIDE SEQUENCE</scope>
    <source>
        <strain evidence="9">DUCC4014</strain>
    </source>
</reference>
<dbReference type="InterPro" id="IPR016151">
    <property type="entry name" value="DNA_mismatch_repair_MutS_N"/>
</dbReference>
<keyword evidence="4" id="KW-0067">ATP-binding</keyword>
<feature type="region of interest" description="Disordered" evidence="7">
    <location>
        <begin position="604"/>
        <end position="640"/>
    </location>
</feature>
<dbReference type="GO" id="GO:0043504">
    <property type="term" value="P:mitochondrial DNA repair"/>
    <property type="evidence" value="ECO:0007669"/>
    <property type="project" value="TreeGrafter"/>
</dbReference>
<dbReference type="InterPro" id="IPR000432">
    <property type="entry name" value="DNA_mismatch_repair_MutS_C"/>
</dbReference>
<evidence type="ECO:0000256" key="1">
    <source>
        <dbReference type="ARBA" id="ARBA00006271"/>
    </source>
</evidence>
<dbReference type="Pfam" id="PF05188">
    <property type="entry name" value="MutS_II"/>
    <property type="match status" value="1"/>
</dbReference>
<dbReference type="SUPFAM" id="SSF48334">
    <property type="entry name" value="DNA repair protein MutS, domain III"/>
    <property type="match status" value="1"/>
</dbReference>
<dbReference type="GO" id="GO:0005634">
    <property type="term" value="C:nucleus"/>
    <property type="evidence" value="ECO:0007669"/>
    <property type="project" value="TreeGrafter"/>
</dbReference>
<evidence type="ECO:0000256" key="6">
    <source>
        <dbReference type="ARBA" id="ARBA00023204"/>
    </source>
</evidence>
<dbReference type="GO" id="GO:0030983">
    <property type="term" value="F:mismatched DNA binding"/>
    <property type="evidence" value="ECO:0007669"/>
    <property type="project" value="InterPro"/>
</dbReference>
<dbReference type="SMART" id="SM00534">
    <property type="entry name" value="MUTSac"/>
    <property type="match status" value="1"/>
</dbReference>
<dbReference type="GeneID" id="87812709"/>
<evidence type="ECO:0000256" key="2">
    <source>
        <dbReference type="ARBA" id="ARBA00022741"/>
    </source>
</evidence>
<dbReference type="SMART" id="SM00533">
    <property type="entry name" value="MUTSd"/>
    <property type="match status" value="1"/>
</dbReference>
<dbReference type="InterPro" id="IPR017261">
    <property type="entry name" value="DNA_mismatch_repair_MutS/MSH"/>
</dbReference>
<feature type="domain" description="DNA mismatch repair proteins mutS family" evidence="8">
    <location>
        <begin position="924"/>
        <end position="940"/>
    </location>
</feature>
<accession>A0AAF0YIW2</accession>
<dbReference type="FunFam" id="3.40.50.300:FF:001238">
    <property type="entry name" value="DNA mismatch repair protein"/>
    <property type="match status" value="1"/>
</dbReference>
<comment type="similarity">
    <text evidence="1">Belongs to the DNA mismatch repair MutS family.</text>
</comment>
<dbReference type="PANTHER" id="PTHR11361:SF34">
    <property type="entry name" value="DNA MISMATCH REPAIR PROTEIN MSH1, MITOCHONDRIAL"/>
    <property type="match status" value="1"/>
</dbReference>
<dbReference type="GO" id="GO:0006298">
    <property type="term" value="P:mismatch repair"/>
    <property type="evidence" value="ECO:0007669"/>
    <property type="project" value="InterPro"/>
</dbReference>
<evidence type="ECO:0000313" key="10">
    <source>
        <dbReference type="Proteomes" id="UP000827549"/>
    </source>
</evidence>
<keyword evidence="3" id="KW-0227">DNA damage</keyword>
<proteinExistence type="inferred from homology"/>
<dbReference type="AlphaFoldDB" id="A0AAF0YIW2"/>
<dbReference type="EMBL" id="CP086720">
    <property type="protein sequence ID" value="WOO86059.1"/>
    <property type="molecule type" value="Genomic_DNA"/>
</dbReference>
<sequence>MILRLATSSRRHDVRIAQQCLALWRPPGNATGLCPLLRHAATSSRVGARSRSKSKVMLSDLPASKLDKEGNSVGPLEAFIEARPGRKSSAKTKEPPNAAELAPSGHALYEYDETDFLAAVEAGTVPDTRLARVVWANWKCFPDCILLTQVGQFYESYFEPAVQLSRILGIKLTSKTYKDRRLFPFAGFPTHQRDKYLKLLVQDMGYTVVLVEEDKDPFAVPGKADKDIPRKVARIVTPGTLVDESWLGGNESRYLLAITLDQSATAEPNAVEGDADADADPNSLVPLHLAYADVSTGDFFIKETTAAQIEDEMTRIAPREVVLDSRLRDSWVSGEKSGSSAADNLLGLLRVLGVHVSFASPTRGEQVPVPSGINLEREVIAILRHHLQYALRDSMPAMPENADEFNRESSLAQMQIDAATLHALEIRHALRPGGLVTTGPTSPLGLSSSPLSVRGTLLSVISRTVTDSGHRLLKRTLSAPSTSLVLINSRLSLVAAFVDREPLRTDLRDALRSMGDIMRIIQRFRANRGDASDVWDVALWIRSIQRLVGRIQLAVDLEPKSRKKRKDGEQVEGRDRLIDLIDDFAPLSDLATTIEKAIDETCVPSAQMSEEGSEESATETEEGTAAPPKTPRSRFSRDEEIRKREEEMRALWWIRPGFSPELTDLHRRLTRYTAAHQKMELDMSETYNAPTLMLVRNIVHGFVVNVRKKTEYGLLERSGLVHTVGETRSGGKKYAYTEWSKLGGKIDKARQELEVEKARALSQLRALVVEQASAIQHNAELVDEIDLSTGFAQAAVDLNYKRPVLHEGTDIAIIDGRHPSVEAGLRSSARMFTPNSTTMDAKSHMHIITGPNQGGKSTLLRQTAVIAILAQAGSFVPADHAEIGIVDRVFSRIGSRDDLFRDRSTFMLEMVETAAILKQATPRSLILMDEIGRGTTLDAGMSIAYATLDYILQHIGCRTLFATHYHELATMLGAPAAIGTHVDTSDAEADGRVRDGVRFFCTDVDEMDGWFSYSYRLRPGVNYDSHAIKAAQLAGMPASFLATAQATLDQLQPKHPAQ</sequence>
<evidence type="ECO:0000256" key="7">
    <source>
        <dbReference type="SAM" id="MobiDB-lite"/>
    </source>
</evidence>
<dbReference type="InterPro" id="IPR036678">
    <property type="entry name" value="MutS_con_dom_sf"/>
</dbReference>
<dbReference type="SUPFAM" id="SSF53150">
    <property type="entry name" value="DNA repair protein MutS, domain II"/>
    <property type="match status" value="1"/>
</dbReference>
<dbReference type="InterPro" id="IPR007696">
    <property type="entry name" value="DNA_mismatch_repair_MutS_core"/>
</dbReference>
<dbReference type="InterPro" id="IPR036187">
    <property type="entry name" value="DNA_mismatch_repair_MutS_sf"/>
</dbReference>
<dbReference type="Pfam" id="PF05192">
    <property type="entry name" value="MutS_III"/>
    <property type="match status" value="1"/>
</dbReference>
<dbReference type="InterPro" id="IPR007695">
    <property type="entry name" value="DNA_mismatch_repair_MutS-lik_N"/>
</dbReference>
<evidence type="ECO:0000259" key="8">
    <source>
        <dbReference type="PROSITE" id="PS00486"/>
    </source>
</evidence>
<evidence type="ECO:0000256" key="5">
    <source>
        <dbReference type="ARBA" id="ARBA00023125"/>
    </source>
</evidence>
<evidence type="ECO:0000256" key="3">
    <source>
        <dbReference type="ARBA" id="ARBA00022763"/>
    </source>
</evidence>
<dbReference type="PANTHER" id="PTHR11361">
    <property type="entry name" value="DNA MISMATCH REPAIR PROTEIN MUTS FAMILY MEMBER"/>
    <property type="match status" value="1"/>
</dbReference>
<dbReference type="Pfam" id="PF01624">
    <property type="entry name" value="MutS_I"/>
    <property type="match status" value="1"/>
</dbReference>
<gene>
    <name evidence="9" type="primary">msh1</name>
    <name evidence="9" type="ORF">LOC62_07G009548</name>
</gene>
<keyword evidence="10" id="KW-1185">Reference proteome</keyword>
<dbReference type="RefSeq" id="XP_062632085.1">
    <property type="nucleotide sequence ID" value="XM_062776101.1"/>
</dbReference>
<keyword evidence="6" id="KW-0234">DNA repair</keyword>
<dbReference type="Pfam" id="PF00488">
    <property type="entry name" value="MutS_V"/>
    <property type="match status" value="1"/>
</dbReference>
<feature type="compositionally biased region" description="Acidic residues" evidence="7">
    <location>
        <begin position="611"/>
        <end position="622"/>
    </location>
</feature>
<dbReference type="Gene3D" id="3.30.420.110">
    <property type="entry name" value="MutS, connector domain"/>
    <property type="match status" value="1"/>
</dbReference>
<dbReference type="Gene3D" id="3.40.1170.10">
    <property type="entry name" value="DNA repair protein MutS, domain I"/>
    <property type="match status" value="1"/>
</dbReference>
<dbReference type="InterPro" id="IPR007860">
    <property type="entry name" value="DNA_mmatch_repair_MutS_con_dom"/>
</dbReference>
<evidence type="ECO:0000313" key="9">
    <source>
        <dbReference type="EMBL" id="WOO86059.1"/>
    </source>
</evidence>
<dbReference type="Proteomes" id="UP000827549">
    <property type="component" value="Chromosome 7"/>
</dbReference>
<dbReference type="PROSITE" id="PS00486">
    <property type="entry name" value="DNA_MISMATCH_REPAIR_2"/>
    <property type="match status" value="1"/>
</dbReference>
<dbReference type="Gene3D" id="1.10.1420.10">
    <property type="match status" value="3"/>
</dbReference>
<dbReference type="InterPro" id="IPR045076">
    <property type="entry name" value="MutS"/>
</dbReference>
<dbReference type="GO" id="GO:0140664">
    <property type="term" value="F:ATP-dependent DNA damage sensor activity"/>
    <property type="evidence" value="ECO:0007669"/>
    <property type="project" value="InterPro"/>
</dbReference>
<organism evidence="9 10">
    <name type="scientific">Vanrija pseudolonga</name>
    <dbReference type="NCBI Taxonomy" id="143232"/>
    <lineage>
        <taxon>Eukaryota</taxon>
        <taxon>Fungi</taxon>
        <taxon>Dikarya</taxon>
        <taxon>Basidiomycota</taxon>
        <taxon>Agaricomycotina</taxon>
        <taxon>Tremellomycetes</taxon>
        <taxon>Trichosporonales</taxon>
        <taxon>Trichosporonaceae</taxon>
        <taxon>Vanrija</taxon>
    </lineage>
</organism>
<keyword evidence="2" id="KW-0547">Nucleotide-binding</keyword>
<dbReference type="SUPFAM" id="SSF52540">
    <property type="entry name" value="P-loop containing nucleoside triphosphate hydrolases"/>
    <property type="match status" value="1"/>
</dbReference>
<keyword evidence="5" id="KW-0238">DNA-binding</keyword>
<evidence type="ECO:0000256" key="4">
    <source>
        <dbReference type="ARBA" id="ARBA00022840"/>
    </source>
</evidence>
<dbReference type="SUPFAM" id="SSF55271">
    <property type="entry name" value="DNA repair protein MutS, domain I"/>
    <property type="match status" value="1"/>
</dbReference>
<dbReference type="Gene3D" id="3.40.50.300">
    <property type="entry name" value="P-loop containing nucleotide triphosphate hydrolases"/>
    <property type="match status" value="1"/>
</dbReference>
<protein>
    <submittedName>
        <fullName evidence="9">MutS 1</fullName>
    </submittedName>
</protein>
<dbReference type="GO" id="GO:0005524">
    <property type="term" value="F:ATP binding"/>
    <property type="evidence" value="ECO:0007669"/>
    <property type="project" value="UniProtKB-KW"/>
</dbReference>
<name>A0AAF0YIW2_9TREE</name>
<dbReference type="PIRSF" id="PIRSF037677">
    <property type="entry name" value="DNA_mis_repair_Msh6"/>
    <property type="match status" value="1"/>
</dbReference>
<dbReference type="GO" id="GO:0005739">
    <property type="term" value="C:mitochondrion"/>
    <property type="evidence" value="ECO:0007669"/>
    <property type="project" value="TreeGrafter"/>
</dbReference>